<evidence type="ECO:0000313" key="3">
    <source>
        <dbReference type="Proteomes" id="UP000054350"/>
    </source>
</evidence>
<feature type="compositionally biased region" description="Low complexity" evidence="1">
    <location>
        <begin position="356"/>
        <end position="371"/>
    </location>
</feature>
<feature type="region of interest" description="Disordered" evidence="1">
    <location>
        <begin position="976"/>
        <end position="1041"/>
    </location>
</feature>
<sequence>MDPPGWTSRSNDWCGIDPVFSVPAVAPEPSSTQHAVPRSREHASACSGTVRCTDNDDAVLTRMLAAMRTVLAHISALRRAPDTPGTTERLADLELLAATCLRYLLLQRGDRAATTPSSRTSSLWDAIPGFGDADAAARDLDELCEVPASAIKQGLSPNHAQVLDSVCRELAAVVSALGSPTAPTSAAPVTKDRAWSARTRDQPLFSPPGSVHDEDGPRVVSADDAKDIHSLAGLFDSPGSTYGSDGGGIPPLASPAEPAQPAVPQSCFSDLWQGAVRSTTGNARPLVSSSWDQIDGDVEDRLFGTATTRERGGDNLRDFSASGPPATTTATRNDPGDSLFPDPGTTTAAPVPLPSAAGMPMAPPVTAAAAPSSRPSDHVLPAQLNALKADMAQLVREWTHLSEDRDAARKVVDSVLGTDPSVRKIDKLDWAKLERHVYQYGDDHPDGGRLVVWECANAIVHAVAKAPTFGKAAAHLATRVVNKGPAGLAAAVVTVLAQVEPSLERLFGTGATNNLPSFTGDKAQANLVAFWALLMVYPPARTPLPVSGAVAVYHWLDRAIADPRGTSPVAITWAVLLGGDTLFRWDRARTGALIQAARAAVQSCSPADREAVLDASFGVIDLVDPLAALEAPPRTELYKIKRDTGQSVSAQLAALPVAPWPILCRKDTWPVSNVRDVAVQPSKSTTKVQDLYESMVEQWEERRHVAWSSKTETVVRGFLKAHVDTVAPSFMWLRRAITAGCELIKEILDAEDGGDDDDPSAQVWFVGRVVAGKMARMLVSTTADDPRFEYLAQLLTAMMIFNGEFRHGALTHFLDQVPQLAGVTLSMRIQPLQSPGSAKTAHSRPDTAANVRLWAHVATTVPFFTETNQYFGTPLTFLFKSFDRSGAMQDVIATALESPRVHAIMDRFGEMCAFQYELAQLARNAPGMARFLAPALTPSIAAPPVPDAPSVAHSSGTGLILGLGLGLTSGWPSRPISSEWPRATAGSSSSWSRADTAGPSNTGPSAAPLVSWTDDPAPTTDPTPSSPWTPTRRTDSASAWSAPAPAVDLMSMEDAPEASAWSSPVAAPARFPMAPPPQTLPASRPAVPVRVSPTSPAATATARDGDAMAVQQARSQFIVRFDRQLQALRSSRPSQQDLRKFADGYSQETAKVPLQLARHNWERIMASVAVKAILDAVKRARTKEERLMLAELALLLARRDALVSGILKGELERCAPELVPPPAGCGVGVEREVKRGEMIERARFIGFYAMMARDAQENNPFPFADLVSWVEHTLASPNPTAQSNLYLAVVLPLVGEIFVDSARGTTVTGRPSARPTVDQDRARALILALQTRVAETRVDPTDEIGVEACKHLIAACRRMRIVS</sequence>
<feature type="compositionally biased region" description="Basic and acidic residues" evidence="1">
    <location>
        <begin position="308"/>
        <end position="317"/>
    </location>
</feature>
<feature type="compositionally biased region" description="Low complexity" evidence="1">
    <location>
        <begin position="1028"/>
        <end position="1041"/>
    </location>
</feature>
<dbReference type="EMBL" id="GG745355">
    <property type="protein sequence ID" value="KNE68052.1"/>
    <property type="molecule type" value="Genomic_DNA"/>
</dbReference>
<feature type="compositionally biased region" description="Low complexity" evidence="1">
    <location>
        <begin position="1092"/>
        <end position="1102"/>
    </location>
</feature>
<reference evidence="3" key="2">
    <citation type="submission" date="2009-11" db="EMBL/GenBank/DDBJ databases">
        <title>The Genome Sequence of Allomyces macrogynus strain ATCC 38327.</title>
        <authorList>
            <consortium name="The Broad Institute Genome Sequencing Platform"/>
            <person name="Russ C."/>
            <person name="Cuomo C."/>
            <person name="Shea T."/>
            <person name="Young S.K."/>
            <person name="Zeng Q."/>
            <person name="Koehrsen M."/>
            <person name="Haas B."/>
            <person name="Borodovsky M."/>
            <person name="Guigo R."/>
            <person name="Alvarado L."/>
            <person name="Berlin A."/>
            <person name="Borenstein D."/>
            <person name="Chen Z."/>
            <person name="Engels R."/>
            <person name="Freedman E."/>
            <person name="Gellesch M."/>
            <person name="Goldberg J."/>
            <person name="Griggs A."/>
            <person name="Gujja S."/>
            <person name="Heiman D."/>
            <person name="Hepburn T."/>
            <person name="Howarth C."/>
            <person name="Jen D."/>
            <person name="Larson L."/>
            <person name="Lewis B."/>
            <person name="Mehta T."/>
            <person name="Park D."/>
            <person name="Pearson M."/>
            <person name="Roberts A."/>
            <person name="Saif S."/>
            <person name="Shenoy N."/>
            <person name="Sisk P."/>
            <person name="Stolte C."/>
            <person name="Sykes S."/>
            <person name="Walk T."/>
            <person name="White J."/>
            <person name="Yandava C."/>
            <person name="Burger G."/>
            <person name="Gray M.W."/>
            <person name="Holland P.W.H."/>
            <person name="King N."/>
            <person name="Lang F.B.F."/>
            <person name="Roger A.J."/>
            <person name="Ruiz-Trillo I."/>
            <person name="Lander E."/>
            <person name="Nusbaum C."/>
        </authorList>
    </citation>
    <scope>NUCLEOTIDE SEQUENCE [LARGE SCALE GENOMIC DNA]</scope>
    <source>
        <strain evidence="3">ATCC 38327</strain>
    </source>
</reference>
<keyword evidence="3" id="KW-1185">Reference proteome</keyword>
<proteinExistence type="predicted"/>
<dbReference type="Proteomes" id="UP000054350">
    <property type="component" value="Unassembled WGS sequence"/>
</dbReference>
<name>A0A0L0SZY0_ALLM3</name>
<feature type="region of interest" description="Disordered" evidence="1">
    <location>
        <begin position="1072"/>
        <end position="1107"/>
    </location>
</feature>
<gene>
    <name evidence="2" type="ORF">AMAG_13225</name>
</gene>
<accession>A0A0L0SZY0</accession>
<dbReference type="OrthoDB" id="10404331at2759"/>
<reference evidence="2 3" key="1">
    <citation type="submission" date="2009-11" db="EMBL/GenBank/DDBJ databases">
        <title>Annotation of Allomyces macrogynus ATCC 38327.</title>
        <authorList>
            <consortium name="The Broad Institute Genome Sequencing Platform"/>
            <person name="Russ C."/>
            <person name="Cuomo C."/>
            <person name="Burger G."/>
            <person name="Gray M.W."/>
            <person name="Holland P.W.H."/>
            <person name="King N."/>
            <person name="Lang F.B.F."/>
            <person name="Roger A.J."/>
            <person name="Ruiz-Trillo I."/>
            <person name="Young S.K."/>
            <person name="Zeng Q."/>
            <person name="Gargeya S."/>
            <person name="Fitzgerald M."/>
            <person name="Haas B."/>
            <person name="Abouelleil A."/>
            <person name="Alvarado L."/>
            <person name="Arachchi H.M."/>
            <person name="Berlin A."/>
            <person name="Chapman S.B."/>
            <person name="Gearin G."/>
            <person name="Goldberg J."/>
            <person name="Griggs A."/>
            <person name="Gujja S."/>
            <person name="Hansen M."/>
            <person name="Heiman D."/>
            <person name="Howarth C."/>
            <person name="Larimer J."/>
            <person name="Lui A."/>
            <person name="MacDonald P.J.P."/>
            <person name="McCowen C."/>
            <person name="Montmayeur A."/>
            <person name="Murphy C."/>
            <person name="Neiman D."/>
            <person name="Pearson M."/>
            <person name="Priest M."/>
            <person name="Roberts A."/>
            <person name="Saif S."/>
            <person name="Shea T."/>
            <person name="Sisk P."/>
            <person name="Stolte C."/>
            <person name="Sykes S."/>
            <person name="Wortman J."/>
            <person name="Nusbaum C."/>
            <person name="Birren B."/>
        </authorList>
    </citation>
    <scope>NUCLEOTIDE SEQUENCE [LARGE SCALE GENOMIC DNA]</scope>
    <source>
        <strain evidence="2 3">ATCC 38327</strain>
    </source>
</reference>
<dbReference type="VEuPathDB" id="FungiDB:AMAG_13225"/>
<feature type="region of interest" description="Disordered" evidence="1">
    <location>
        <begin position="200"/>
        <end position="219"/>
    </location>
</feature>
<feature type="region of interest" description="Disordered" evidence="1">
    <location>
        <begin position="306"/>
        <end position="377"/>
    </location>
</feature>
<protein>
    <submittedName>
        <fullName evidence="2">Uncharacterized protein</fullName>
    </submittedName>
</protein>
<feature type="compositionally biased region" description="Polar residues" evidence="1">
    <location>
        <begin position="985"/>
        <end position="1004"/>
    </location>
</feature>
<evidence type="ECO:0000256" key="1">
    <source>
        <dbReference type="SAM" id="MobiDB-lite"/>
    </source>
</evidence>
<evidence type="ECO:0000313" key="2">
    <source>
        <dbReference type="EMBL" id="KNE68052.1"/>
    </source>
</evidence>
<organism evidence="2 3">
    <name type="scientific">Allomyces macrogynus (strain ATCC 38327)</name>
    <name type="common">Allomyces javanicus var. macrogynus</name>
    <dbReference type="NCBI Taxonomy" id="578462"/>
    <lineage>
        <taxon>Eukaryota</taxon>
        <taxon>Fungi</taxon>
        <taxon>Fungi incertae sedis</taxon>
        <taxon>Blastocladiomycota</taxon>
        <taxon>Blastocladiomycetes</taxon>
        <taxon>Blastocladiales</taxon>
        <taxon>Blastocladiaceae</taxon>
        <taxon>Allomyces</taxon>
    </lineage>
</organism>